<feature type="domain" description="C2H2-type" evidence="2">
    <location>
        <begin position="85"/>
        <end position="113"/>
    </location>
</feature>
<dbReference type="SMART" id="SM00355">
    <property type="entry name" value="ZnF_C2H2"/>
    <property type="match status" value="2"/>
</dbReference>
<dbReference type="AlphaFoldDB" id="A0A9P9EAN2"/>
<dbReference type="Proteomes" id="UP000717696">
    <property type="component" value="Unassembled WGS sequence"/>
</dbReference>
<evidence type="ECO:0000313" key="4">
    <source>
        <dbReference type="Proteomes" id="UP000717696"/>
    </source>
</evidence>
<dbReference type="EMBL" id="JAGMUU010000018">
    <property type="protein sequence ID" value="KAH7133046.1"/>
    <property type="molecule type" value="Genomic_DNA"/>
</dbReference>
<name>A0A9P9EAN2_9HYPO</name>
<accession>A0A9P9EAN2</accession>
<organism evidence="3 4">
    <name type="scientific">Dactylonectria estremocensis</name>
    <dbReference type="NCBI Taxonomy" id="1079267"/>
    <lineage>
        <taxon>Eukaryota</taxon>
        <taxon>Fungi</taxon>
        <taxon>Dikarya</taxon>
        <taxon>Ascomycota</taxon>
        <taxon>Pezizomycotina</taxon>
        <taxon>Sordariomycetes</taxon>
        <taxon>Hypocreomycetidae</taxon>
        <taxon>Hypocreales</taxon>
        <taxon>Nectriaceae</taxon>
        <taxon>Dactylonectria</taxon>
    </lineage>
</organism>
<dbReference type="PROSITE" id="PS00028">
    <property type="entry name" value="ZINC_FINGER_C2H2_1"/>
    <property type="match status" value="1"/>
</dbReference>
<keyword evidence="1" id="KW-0479">Metal-binding</keyword>
<evidence type="ECO:0000313" key="3">
    <source>
        <dbReference type="EMBL" id="KAH7133046.1"/>
    </source>
</evidence>
<protein>
    <recommendedName>
        <fullName evidence="2">C2H2-type domain-containing protein</fullName>
    </recommendedName>
</protein>
<dbReference type="Gene3D" id="6.10.140.370">
    <property type="match status" value="1"/>
</dbReference>
<keyword evidence="1" id="KW-0863">Zinc-finger</keyword>
<sequence length="119" mass="13882">MAPKPDDSPVETSVARRPRLRCNWKDCSYSAPDVESYLQHRRDHRVCPSPDCTWDAASSSKEIVRHVWRSHRTWAEIKGYPPMSGTCDQCGEFFERSDYIPRHKREVHEGIPRERKEGG</sequence>
<dbReference type="PROSITE" id="PS50157">
    <property type="entry name" value="ZINC_FINGER_C2H2_2"/>
    <property type="match status" value="1"/>
</dbReference>
<dbReference type="InterPro" id="IPR013087">
    <property type="entry name" value="Znf_C2H2_type"/>
</dbReference>
<gene>
    <name evidence="3" type="ORF">B0J13DRAFT_92597</name>
</gene>
<dbReference type="GO" id="GO:0008270">
    <property type="term" value="F:zinc ion binding"/>
    <property type="evidence" value="ECO:0007669"/>
    <property type="project" value="UniProtKB-KW"/>
</dbReference>
<reference evidence="3" key="1">
    <citation type="journal article" date="2021" name="Nat. Commun.">
        <title>Genetic determinants of endophytism in the Arabidopsis root mycobiome.</title>
        <authorList>
            <person name="Mesny F."/>
            <person name="Miyauchi S."/>
            <person name="Thiergart T."/>
            <person name="Pickel B."/>
            <person name="Atanasova L."/>
            <person name="Karlsson M."/>
            <person name="Huettel B."/>
            <person name="Barry K.W."/>
            <person name="Haridas S."/>
            <person name="Chen C."/>
            <person name="Bauer D."/>
            <person name="Andreopoulos W."/>
            <person name="Pangilinan J."/>
            <person name="LaButti K."/>
            <person name="Riley R."/>
            <person name="Lipzen A."/>
            <person name="Clum A."/>
            <person name="Drula E."/>
            <person name="Henrissat B."/>
            <person name="Kohler A."/>
            <person name="Grigoriev I.V."/>
            <person name="Martin F.M."/>
            <person name="Hacquard S."/>
        </authorList>
    </citation>
    <scope>NUCLEOTIDE SEQUENCE</scope>
    <source>
        <strain evidence="3">MPI-CAGE-AT-0021</strain>
    </source>
</reference>
<comment type="caution">
    <text evidence="3">The sequence shown here is derived from an EMBL/GenBank/DDBJ whole genome shotgun (WGS) entry which is preliminary data.</text>
</comment>
<keyword evidence="4" id="KW-1185">Reference proteome</keyword>
<evidence type="ECO:0000256" key="1">
    <source>
        <dbReference type="PROSITE-ProRule" id="PRU00042"/>
    </source>
</evidence>
<dbReference type="OrthoDB" id="3437960at2759"/>
<keyword evidence="1" id="KW-0862">Zinc</keyword>
<evidence type="ECO:0000259" key="2">
    <source>
        <dbReference type="PROSITE" id="PS50157"/>
    </source>
</evidence>
<proteinExistence type="predicted"/>